<protein>
    <recommendedName>
        <fullName evidence="3">Cof subfamily protein (Haloacid dehalogenase superfamily)/HAD superfamily hydrolase (TIGR01484 family)</fullName>
    </recommendedName>
</protein>
<dbReference type="InterPro" id="IPR036412">
    <property type="entry name" value="HAD-like_sf"/>
</dbReference>
<dbReference type="Gene3D" id="3.30.1240.10">
    <property type="match status" value="1"/>
</dbReference>
<dbReference type="GO" id="GO:0005829">
    <property type="term" value="C:cytosol"/>
    <property type="evidence" value="ECO:0007669"/>
    <property type="project" value="TreeGrafter"/>
</dbReference>
<evidence type="ECO:0000313" key="2">
    <source>
        <dbReference type="Proteomes" id="UP000295515"/>
    </source>
</evidence>
<name>A0A4R3Z5L0_9FIRM</name>
<dbReference type="Gene3D" id="3.40.50.1000">
    <property type="entry name" value="HAD superfamily/HAD-like"/>
    <property type="match status" value="1"/>
</dbReference>
<dbReference type="Proteomes" id="UP000295515">
    <property type="component" value="Unassembled WGS sequence"/>
</dbReference>
<gene>
    <name evidence="1" type="ORF">EDD60_10725</name>
</gene>
<dbReference type="AlphaFoldDB" id="A0A4R3Z5L0"/>
<dbReference type="PANTHER" id="PTHR10000:SF8">
    <property type="entry name" value="HAD SUPERFAMILY HYDROLASE-LIKE, TYPE 3"/>
    <property type="match status" value="1"/>
</dbReference>
<dbReference type="RefSeq" id="WP_066448404.1">
    <property type="nucleotide sequence ID" value="NZ_JANKBF010000010.1"/>
</dbReference>
<dbReference type="InterPro" id="IPR023214">
    <property type="entry name" value="HAD_sf"/>
</dbReference>
<organism evidence="1 2">
    <name type="scientific">Longibaculum muris</name>
    <dbReference type="NCBI Taxonomy" id="1796628"/>
    <lineage>
        <taxon>Bacteria</taxon>
        <taxon>Bacillati</taxon>
        <taxon>Bacillota</taxon>
        <taxon>Erysipelotrichia</taxon>
        <taxon>Erysipelotrichales</taxon>
        <taxon>Coprobacillaceae</taxon>
        <taxon>Longibaculum</taxon>
    </lineage>
</organism>
<dbReference type="EMBL" id="SMCQ01000007">
    <property type="protein sequence ID" value="TCW00536.1"/>
    <property type="molecule type" value="Genomic_DNA"/>
</dbReference>
<dbReference type="Pfam" id="PF08282">
    <property type="entry name" value="Hydrolase_3"/>
    <property type="match status" value="1"/>
</dbReference>
<evidence type="ECO:0000313" key="1">
    <source>
        <dbReference type="EMBL" id="TCW00536.1"/>
    </source>
</evidence>
<dbReference type="InterPro" id="IPR006379">
    <property type="entry name" value="HAD-SF_hydro_IIB"/>
</dbReference>
<keyword evidence="2" id="KW-1185">Reference proteome</keyword>
<dbReference type="GO" id="GO:0000287">
    <property type="term" value="F:magnesium ion binding"/>
    <property type="evidence" value="ECO:0007669"/>
    <property type="project" value="TreeGrafter"/>
</dbReference>
<comment type="caution">
    <text evidence="1">The sequence shown here is derived from an EMBL/GenBank/DDBJ whole genome shotgun (WGS) entry which is preliminary data.</text>
</comment>
<reference evidence="1 2" key="1">
    <citation type="submission" date="2019-03" db="EMBL/GenBank/DDBJ databases">
        <title>Genomic Encyclopedia of Type Strains, Phase IV (KMG-IV): sequencing the most valuable type-strain genomes for metagenomic binning, comparative biology and taxonomic classification.</title>
        <authorList>
            <person name="Goeker M."/>
        </authorList>
    </citation>
    <scope>NUCLEOTIDE SEQUENCE [LARGE SCALE GENOMIC DNA]</scope>
    <source>
        <strain evidence="1 2">DSM 29487</strain>
    </source>
</reference>
<accession>A0A4R3Z5L0</accession>
<sequence>MKNNVIVFDLDGTLLDSNNQMIGGAKTLACLNTLQQTGCTLAICTGRLDHDIVKICQEYGLDMKHRISQNGAVLYQDNQLKATLLDKQEALDIYHELKTKDIRIELNTISNRYWTSERDPLFPKEFYDSHIIKEDFEDILLYQPAVLFLIVAQEQQLKQIEETINQNYQFTKAIRTSQTSLEIVHSSVSKGEALKILYPDCQIYAIGDSPSDFEMFPFSKIGYLVSNQECHYPCQRKETILEALQDIISHIK</sequence>
<dbReference type="NCBIfam" id="TIGR01484">
    <property type="entry name" value="HAD-SF-IIB"/>
    <property type="match status" value="1"/>
</dbReference>
<evidence type="ECO:0008006" key="3">
    <source>
        <dbReference type="Google" id="ProtNLM"/>
    </source>
</evidence>
<dbReference type="SUPFAM" id="SSF56784">
    <property type="entry name" value="HAD-like"/>
    <property type="match status" value="1"/>
</dbReference>
<dbReference type="GeneID" id="98915119"/>
<proteinExistence type="predicted"/>
<dbReference type="GO" id="GO:0016791">
    <property type="term" value="F:phosphatase activity"/>
    <property type="evidence" value="ECO:0007669"/>
    <property type="project" value="TreeGrafter"/>
</dbReference>
<dbReference type="PANTHER" id="PTHR10000">
    <property type="entry name" value="PHOSPHOSERINE PHOSPHATASE"/>
    <property type="match status" value="1"/>
</dbReference>